<comment type="caution">
    <text evidence="2">The sequence shown here is derived from an EMBL/GenBank/DDBJ whole genome shotgun (WGS) entry which is preliminary data.</text>
</comment>
<feature type="compositionally biased region" description="Basic and acidic residues" evidence="1">
    <location>
        <begin position="289"/>
        <end position="320"/>
    </location>
</feature>
<dbReference type="EMBL" id="BJWL01000145">
    <property type="protein sequence ID" value="GFS31475.1"/>
    <property type="molecule type" value="Genomic_DNA"/>
</dbReference>
<evidence type="ECO:0000313" key="3">
    <source>
        <dbReference type="Proteomes" id="UP000585474"/>
    </source>
</evidence>
<gene>
    <name evidence="2" type="ORF">Acr_00g0017590</name>
</gene>
<proteinExistence type="predicted"/>
<reference evidence="3" key="1">
    <citation type="submission" date="2019-07" db="EMBL/GenBank/DDBJ databases">
        <title>De Novo Assembly of kiwifruit Actinidia rufa.</title>
        <authorList>
            <person name="Sugita-Konishi S."/>
            <person name="Sato K."/>
            <person name="Mori E."/>
            <person name="Abe Y."/>
            <person name="Kisaki G."/>
            <person name="Hamano K."/>
            <person name="Suezawa K."/>
            <person name="Otani M."/>
            <person name="Fukuda T."/>
            <person name="Manabe T."/>
            <person name="Gomi K."/>
            <person name="Tabuchi M."/>
            <person name="Akimitsu K."/>
            <person name="Kataoka I."/>
        </authorList>
    </citation>
    <scope>NUCLEOTIDE SEQUENCE [LARGE SCALE GENOMIC DNA]</scope>
    <source>
        <strain evidence="3">cv. Fuchu</strain>
    </source>
</reference>
<dbReference type="AlphaFoldDB" id="A0A7J0DB75"/>
<feature type="compositionally biased region" description="Basic residues" evidence="1">
    <location>
        <begin position="321"/>
        <end position="330"/>
    </location>
</feature>
<organism evidence="2 3">
    <name type="scientific">Actinidia rufa</name>
    <dbReference type="NCBI Taxonomy" id="165716"/>
    <lineage>
        <taxon>Eukaryota</taxon>
        <taxon>Viridiplantae</taxon>
        <taxon>Streptophyta</taxon>
        <taxon>Embryophyta</taxon>
        <taxon>Tracheophyta</taxon>
        <taxon>Spermatophyta</taxon>
        <taxon>Magnoliopsida</taxon>
        <taxon>eudicotyledons</taxon>
        <taxon>Gunneridae</taxon>
        <taxon>Pentapetalae</taxon>
        <taxon>asterids</taxon>
        <taxon>Ericales</taxon>
        <taxon>Actinidiaceae</taxon>
        <taxon>Actinidia</taxon>
    </lineage>
</organism>
<evidence type="ECO:0000256" key="1">
    <source>
        <dbReference type="SAM" id="MobiDB-lite"/>
    </source>
</evidence>
<evidence type="ECO:0000313" key="2">
    <source>
        <dbReference type="EMBL" id="GFS31475.1"/>
    </source>
</evidence>
<name>A0A7J0DB75_9ERIC</name>
<accession>A0A7J0DB75</accession>
<feature type="compositionally biased region" description="Basic and acidic residues" evidence="1">
    <location>
        <begin position="182"/>
        <end position="197"/>
    </location>
</feature>
<feature type="compositionally biased region" description="Basic and acidic residues" evidence="1">
    <location>
        <begin position="140"/>
        <end position="149"/>
    </location>
</feature>
<protein>
    <submittedName>
        <fullName evidence="2">Uncharacterized protein</fullName>
    </submittedName>
</protein>
<feature type="region of interest" description="Disordered" evidence="1">
    <location>
        <begin position="116"/>
        <end position="197"/>
    </location>
</feature>
<sequence length="400" mass="45017">MTSSSLQKSTNWIPWSDLHAGGVLSGLAPALYFCSFLPQQFAPSVGTTVSLCTCAAATYPDQVLAAPLDNRAPPMANASQVPDLEGLHHEIHGMAEQMRVMNENNARLIQLLAAANPHPPAAPSVPDVERSRHSNRSGGRSHDSTEQARGRRRAPSPSIRERSSSSESSQTRSRVRRGRSPNRGDHTEARDKSTSQKIRDLDARLDAINTGTNAPVTVDALVRQTDPPFTKRVLGARISSKFKLPTQLGIYEGKTDPYGSLGLVQKPNSKADKYIAAEELAEAKRRRRGKDDHKRKEPDTRRNDYREETRYKRPDRDPKRSNNRRPRTPPRRPEFILPPLNAPVAQVLSEIKHEEFVKWPGKIKTDPQKRNRNKYCEFHRDQRTQYRGLFSAEGTNCRPY</sequence>
<keyword evidence="3" id="KW-1185">Reference proteome</keyword>
<dbReference type="OrthoDB" id="1740536at2759"/>
<feature type="region of interest" description="Disordered" evidence="1">
    <location>
        <begin position="283"/>
        <end position="337"/>
    </location>
</feature>
<dbReference type="Proteomes" id="UP000585474">
    <property type="component" value="Unassembled WGS sequence"/>
</dbReference>